<dbReference type="Proteomes" id="UP000027073">
    <property type="component" value="Unassembled WGS sequence"/>
</dbReference>
<dbReference type="InParanoid" id="A0A067NTX9"/>
<organism evidence="6 7">
    <name type="scientific">Pleurotus ostreatus (strain PC15)</name>
    <name type="common">Oyster mushroom</name>
    <dbReference type="NCBI Taxonomy" id="1137138"/>
    <lineage>
        <taxon>Eukaryota</taxon>
        <taxon>Fungi</taxon>
        <taxon>Dikarya</taxon>
        <taxon>Basidiomycota</taxon>
        <taxon>Agaricomycotina</taxon>
        <taxon>Agaricomycetes</taxon>
        <taxon>Agaricomycetidae</taxon>
        <taxon>Agaricales</taxon>
        <taxon>Pleurotineae</taxon>
        <taxon>Pleurotaceae</taxon>
        <taxon>Pleurotus</taxon>
    </lineage>
</organism>
<evidence type="ECO:0000313" key="7">
    <source>
        <dbReference type="Proteomes" id="UP000027073"/>
    </source>
</evidence>
<keyword evidence="3" id="KW-0223">Dioxygenase</keyword>
<dbReference type="PRINTS" id="PR00087">
    <property type="entry name" value="LIPOXYGENASE"/>
</dbReference>
<protein>
    <recommendedName>
        <fullName evidence="1">Manganese lipoxygenase</fullName>
    </recommendedName>
</protein>
<accession>A0A067NTX9</accession>
<dbReference type="GO" id="GO:0043651">
    <property type="term" value="P:linoleic acid metabolic process"/>
    <property type="evidence" value="ECO:0007669"/>
    <property type="project" value="UniProtKB-ARBA"/>
</dbReference>
<dbReference type="PANTHER" id="PTHR11771">
    <property type="entry name" value="LIPOXYGENASE"/>
    <property type="match status" value="1"/>
</dbReference>
<dbReference type="Gene3D" id="1.20.245.10">
    <property type="entry name" value="Lipoxygenase-1, Domain 5"/>
    <property type="match status" value="1"/>
</dbReference>
<feature type="domain" description="Lipoxygenase" evidence="5">
    <location>
        <begin position="184"/>
        <end position="661"/>
    </location>
</feature>
<dbReference type="GO" id="GO:0034440">
    <property type="term" value="P:lipid oxidation"/>
    <property type="evidence" value="ECO:0007669"/>
    <property type="project" value="InterPro"/>
</dbReference>
<dbReference type="AlphaFoldDB" id="A0A067NTX9"/>
<dbReference type="InterPro" id="IPR000907">
    <property type="entry name" value="LipOase"/>
</dbReference>
<dbReference type="Pfam" id="PF00305">
    <property type="entry name" value="Lipoxygenase"/>
    <property type="match status" value="1"/>
</dbReference>
<evidence type="ECO:0000256" key="1">
    <source>
        <dbReference type="ARBA" id="ARBA00021175"/>
    </source>
</evidence>
<gene>
    <name evidence="6" type="ORF">PLEOSDRAFT_1056091</name>
</gene>
<dbReference type="VEuPathDB" id="FungiDB:PLEOSDRAFT_1056091"/>
<evidence type="ECO:0000256" key="3">
    <source>
        <dbReference type="ARBA" id="ARBA00022964"/>
    </source>
</evidence>
<dbReference type="PROSITE" id="PS51393">
    <property type="entry name" value="LIPOXYGENASE_3"/>
    <property type="match status" value="1"/>
</dbReference>
<keyword evidence="2" id="KW-0479">Metal-binding</keyword>
<dbReference type="STRING" id="1137138.A0A067NTX9"/>
<keyword evidence="4" id="KW-0560">Oxidoreductase</keyword>
<dbReference type="GO" id="GO:0046872">
    <property type="term" value="F:metal ion binding"/>
    <property type="evidence" value="ECO:0007669"/>
    <property type="project" value="UniProtKB-KW"/>
</dbReference>
<proteinExistence type="predicted"/>
<dbReference type="Gene3D" id="3.10.450.60">
    <property type="match status" value="1"/>
</dbReference>
<evidence type="ECO:0000256" key="4">
    <source>
        <dbReference type="ARBA" id="ARBA00023002"/>
    </source>
</evidence>
<dbReference type="SUPFAM" id="SSF48484">
    <property type="entry name" value="Lipoxigenase"/>
    <property type="match status" value="1"/>
</dbReference>
<reference evidence="7" key="1">
    <citation type="journal article" date="2014" name="Proc. Natl. Acad. Sci. U.S.A.">
        <title>Extensive sampling of basidiomycete genomes demonstrates inadequacy of the white-rot/brown-rot paradigm for wood decay fungi.</title>
        <authorList>
            <person name="Riley R."/>
            <person name="Salamov A.A."/>
            <person name="Brown D.W."/>
            <person name="Nagy L.G."/>
            <person name="Floudas D."/>
            <person name="Held B.W."/>
            <person name="Levasseur A."/>
            <person name="Lombard V."/>
            <person name="Morin E."/>
            <person name="Otillar R."/>
            <person name="Lindquist E.A."/>
            <person name="Sun H."/>
            <person name="LaButti K.M."/>
            <person name="Schmutz J."/>
            <person name="Jabbour D."/>
            <person name="Luo H."/>
            <person name="Baker S.E."/>
            <person name="Pisabarro A.G."/>
            <person name="Walton J.D."/>
            <person name="Blanchette R.A."/>
            <person name="Henrissat B."/>
            <person name="Martin F."/>
            <person name="Cullen D."/>
            <person name="Hibbett D.S."/>
            <person name="Grigoriev I.V."/>
        </authorList>
    </citation>
    <scope>NUCLEOTIDE SEQUENCE [LARGE SCALE GENOMIC DNA]</scope>
    <source>
        <strain evidence="7">PC15</strain>
    </source>
</reference>
<dbReference type="EMBL" id="KL198008">
    <property type="protein sequence ID" value="KDQ27577.1"/>
    <property type="molecule type" value="Genomic_DNA"/>
</dbReference>
<dbReference type="GO" id="GO:0016702">
    <property type="term" value="F:oxidoreductase activity, acting on single donors with incorporation of molecular oxygen, incorporation of two atoms of oxygen"/>
    <property type="evidence" value="ECO:0007669"/>
    <property type="project" value="InterPro"/>
</dbReference>
<dbReference type="InterPro" id="IPR036226">
    <property type="entry name" value="LipOase_C_sf"/>
</dbReference>
<name>A0A067NTX9_PLEO1</name>
<sequence>MNTTRNPPPHLDIVGTSTMVHNVSLSSRKALHNVHLPYMVQRPKPTGYNVALKNAAEGYDKARRMVAWLYDIADYESSVPQTFSLQQKTDKYTWELSDEFPPHLAIVPSDQAVSAPSIFSPVRLAQTLLIMSSLWYDDHTELAPGPEQNTMQKLTEWNQERHRDQGWIVKDMFNAPNIGLRNDWFTDEVFAQQFFTGPNPTTITLANDTWVSAFTDEAKAQNNAKMLALFGSAPPNSFYVQDFSDFRARMGAKPDEELFNDSDGAMRYGCAAVALFYLTPAGKLHPLAIIPDYKGSMAASVTIFNKRTDPLDMTVNQANDWPWRYAKTCVLSSDWALHEMIIHLNNTHLVEEAVIVAAQRKLSPSHIVFRLLEPHWVVTLSLNALARSVLIPEVIVPIAGFSAPHIFQFIRGSFTNFDWKSLYVPADLESRGFPIDQLNSPKFHNYAYARDINDMWTTLKKFVSSVLQDAQYYPDDASVAADTQIQAWCDEMRSGMGAGMTNFPESITTVDDLVDMVTMCIHIAAPQHTAVNYLQQYYQTFVPNKPSALFSPLPKSIAQLQKYTESDLMAALPLNAKRQWLLMAQIPYLLSMQVQEDENIVTYAANASTDKDPIIASAGRQLAADLKKLAAVFLANSSQLDDQNTPYDVLAPEQLAKAIVI</sequence>
<dbReference type="OrthoDB" id="407298at2759"/>
<dbReference type="InterPro" id="IPR013819">
    <property type="entry name" value="LipOase_C"/>
</dbReference>
<dbReference type="HOGENOM" id="CLU_009802_0_0_1"/>
<evidence type="ECO:0000256" key="2">
    <source>
        <dbReference type="ARBA" id="ARBA00022723"/>
    </source>
</evidence>
<evidence type="ECO:0000313" key="6">
    <source>
        <dbReference type="EMBL" id="KDQ27577.1"/>
    </source>
</evidence>
<evidence type="ECO:0000259" key="5">
    <source>
        <dbReference type="PROSITE" id="PS51393"/>
    </source>
</evidence>